<dbReference type="GO" id="GO:0051536">
    <property type="term" value="F:iron-sulfur cluster binding"/>
    <property type="evidence" value="ECO:0007669"/>
    <property type="project" value="UniProtKB-KW"/>
</dbReference>
<evidence type="ECO:0000256" key="5">
    <source>
        <dbReference type="ARBA" id="ARBA00023002"/>
    </source>
</evidence>
<evidence type="ECO:0000313" key="10">
    <source>
        <dbReference type="Proteomes" id="UP000001946"/>
    </source>
</evidence>
<dbReference type="STRING" id="138119.DSY0886"/>
<dbReference type="PROSITE" id="PS00932">
    <property type="entry name" value="MOLYBDOPTERIN_PROK_3"/>
    <property type="match status" value="1"/>
</dbReference>
<evidence type="ECO:0000256" key="2">
    <source>
        <dbReference type="ARBA" id="ARBA00010312"/>
    </source>
</evidence>
<dbReference type="eggNOG" id="COG0243">
    <property type="taxonomic scope" value="Bacteria"/>
</dbReference>
<dbReference type="InterPro" id="IPR050612">
    <property type="entry name" value="Prok_Mopterin_Oxidored"/>
</dbReference>
<dbReference type="SUPFAM" id="SSF53706">
    <property type="entry name" value="Formate dehydrogenase/DMSO reductase, domains 1-3"/>
    <property type="match status" value="1"/>
</dbReference>
<evidence type="ECO:0000256" key="7">
    <source>
        <dbReference type="ARBA" id="ARBA00023014"/>
    </source>
</evidence>
<gene>
    <name evidence="9" type="ordered locus">DSY0886</name>
</gene>
<dbReference type="AlphaFoldDB" id="Q24Z67"/>
<evidence type="ECO:0000256" key="1">
    <source>
        <dbReference type="ARBA" id="ARBA00001942"/>
    </source>
</evidence>
<dbReference type="KEGG" id="dsy:DSY0886"/>
<proteinExistence type="inferred from homology"/>
<evidence type="ECO:0000256" key="6">
    <source>
        <dbReference type="ARBA" id="ARBA00023004"/>
    </source>
</evidence>
<evidence type="ECO:0000313" key="9">
    <source>
        <dbReference type="EMBL" id="BAE82675.1"/>
    </source>
</evidence>
<comment type="cofactor">
    <cofactor evidence="1">
        <name>Mo-bis(molybdopterin guanine dinucleotide)</name>
        <dbReference type="ChEBI" id="CHEBI:60539"/>
    </cofactor>
</comment>
<dbReference type="EMBL" id="AP008230">
    <property type="protein sequence ID" value="BAE82675.1"/>
    <property type="molecule type" value="Genomic_DNA"/>
</dbReference>
<dbReference type="InterPro" id="IPR006657">
    <property type="entry name" value="MoPterin_dinucl-bd_dom"/>
</dbReference>
<dbReference type="HOGENOM" id="CLU_000422_13_3_9"/>
<name>Q24Z67_DESHY</name>
<dbReference type="Pfam" id="PF01568">
    <property type="entry name" value="Molydop_binding"/>
    <property type="match status" value="1"/>
</dbReference>
<evidence type="ECO:0000256" key="4">
    <source>
        <dbReference type="ARBA" id="ARBA00022723"/>
    </source>
</evidence>
<keyword evidence="7" id="KW-0411">Iron-sulfur</keyword>
<dbReference type="GO" id="GO:0046872">
    <property type="term" value="F:metal ion binding"/>
    <property type="evidence" value="ECO:0007669"/>
    <property type="project" value="UniProtKB-KW"/>
</dbReference>
<comment type="similarity">
    <text evidence="2">Belongs to the prokaryotic molybdopterin-containing oxidoreductase family.</text>
</comment>
<evidence type="ECO:0000259" key="8">
    <source>
        <dbReference type="SMART" id="SM00926"/>
    </source>
</evidence>
<dbReference type="InterPro" id="IPR009010">
    <property type="entry name" value="Asp_de-COase-like_dom_sf"/>
</dbReference>
<keyword evidence="4" id="KW-0479">Metal-binding</keyword>
<dbReference type="InterPro" id="IPR006655">
    <property type="entry name" value="Mopterin_OxRdtase_prok_CS"/>
</dbReference>
<dbReference type="GO" id="GO:0016491">
    <property type="term" value="F:oxidoreductase activity"/>
    <property type="evidence" value="ECO:0007669"/>
    <property type="project" value="UniProtKB-KW"/>
</dbReference>
<dbReference type="Gene3D" id="3.40.50.740">
    <property type="match status" value="1"/>
</dbReference>
<organism evidence="9 10">
    <name type="scientific">Desulfitobacterium hafniense (strain Y51)</name>
    <dbReference type="NCBI Taxonomy" id="138119"/>
    <lineage>
        <taxon>Bacteria</taxon>
        <taxon>Bacillati</taxon>
        <taxon>Bacillota</taxon>
        <taxon>Clostridia</taxon>
        <taxon>Eubacteriales</taxon>
        <taxon>Desulfitobacteriaceae</taxon>
        <taxon>Desulfitobacterium</taxon>
    </lineage>
</organism>
<feature type="domain" description="4Fe-4S Mo/W bis-MGD-type" evidence="8">
    <location>
        <begin position="202"/>
        <end position="259"/>
    </location>
</feature>
<dbReference type="SMART" id="SM00926">
    <property type="entry name" value="Molybdop_Fe4S4"/>
    <property type="match status" value="1"/>
</dbReference>
<protein>
    <submittedName>
        <fullName evidence="9">Putative anaerobic dehydrogenase</fullName>
    </submittedName>
</protein>
<accession>Q24Z67</accession>
<dbReference type="SUPFAM" id="SSF50692">
    <property type="entry name" value="ADC-like"/>
    <property type="match status" value="1"/>
</dbReference>
<dbReference type="InterPro" id="IPR006963">
    <property type="entry name" value="Mopterin_OxRdtase_4Fe-4S_dom"/>
</dbReference>
<keyword evidence="3" id="KW-0500">Molybdenum</keyword>
<dbReference type="Pfam" id="PF00384">
    <property type="entry name" value="Molybdopterin"/>
    <property type="match status" value="1"/>
</dbReference>
<sequence length="977" mass="108344">MDMSLDHELTDRMVFIAPYPLTKLSILQILSSLPIRLQIVEKFDGIPAIGKETALILVDLFSFDRSYQDLFSTLRSLAPQAVLLALLDSDSDSLRSSVLLAGADMVINVNRADMELPPAVRRAILWTHSLADERDTDYTREVKSMEQKDESILKRKFPRRTFLKGSATAAILVGATAASTGGVMTALAPKTASAASETGAEEHTAHAVCHFNGCYGCSLDVLVRDGNVVRTKARKLPGEGDISRGLCARGSSWAHQVVSPKRIKYPMKRAGERGEDKWEQITWDEAISTICTKIKEYQEKYGKNSVASLDDGTMLVNPKWSYTRLKNVAEICNVNKATDQAFGPAIMHNVGEFFFYSRHDEKVIRNSKTFVAWGTNIAESWHQQWKYVADAIENGAKFVAVDPNFNTQASKANLHVKVRPGTDAALAMAMIKYLDDQKMTADAYLQQRTVAPFLVKEDGRFLRKSDVDKGTAAAVAKATAAAAAAGPAAVAAAAAASDDYVVWDRQTNAYGFASEVKDPEIRKGTFEVVGQKVMTAYDKLLERVAPFSLKQAEEICDVPEATIKEFAELLATNGPAEIMTGFAIDHYNNGLGGLTAVNALRMVTGMIGWPGVSYYQNSSGFTATETNHPVMSGEIAPFMFKDLLETGKYEMPGAKKEQQLKAWLIFGGNPVSQQPDHKYMVECMKKIEFIATANIEFCDTTKYADIVLPVCTPMEVPDVIVNTMCLMYADQATTPRFESKSDFEICKLIAEGLGLGQWFNFDIDHVLRALIDTPQFQGAGLTFDKVQEEKTIRLVQPEMQMLMTSTGRLQFYVENYYPFVNYGQTFDMEKVRLPYFEPPTEAWPVTAGGYAKNSLADKYPLIYYTGVRRFRVHTSLGNAPVLRELEGSEPLVRMNPVDASKRGIKEGDHVRIFNDRGHVVAKAVFSAGVRPGMVDMDRGWQEHQTISGHYNDLTSMTREWAVANNAFYDALCEVEKA</sequence>
<dbReference type="PANTHER" id="PTHR43742">
    <property type="entry name" value="TRIMETHYLAMINE-N-OXIDE REDUCTASE"/>
    <property type="match status" value="1"/>
</dbReference>
<keyword evidence="6" id="KW-0408">Iron</keyword>
<dbReference type="Proteomes" id="UP000001946">
    <property type="component" value="Chromosome"/>
</dbReference>
<keyword evidence="10" id="KW-1185">Reference proteome</keyword>
<dbReference type="Gene3D" id="3.40.50.12440">
    <property type="match status" value="3"/>
</dbReference>
<keyword evidence="5" id="KW-0560">Oxidoreductase</keyword>
<evidence type="ECO:0000256" key="3">
    <source>
        <dbReference type="ARBA" id="ARBA00022505"/>
    </source>
</evidence>
<dbReference type="PANTHER" id="PTHR43742:SF6">
    <property type="entry name" value="OXIDOREDUCTASE YYAE-RELATED"/>
    <property type="match status" value="1"/>
</dbReference>
<dbReference type="GO" id="GO:0043546">
    <property type="term" value="F:molybdopterin cofactor binding"/>
    <property type="evidence" value="ECO:0007669"/>
    <property type="project" value="InterPro"/>
</dbReference>
<reference evidence="9 10" key="1">
    <citation type="journal article" date="2006" name="J. Bacteriol.">
        <title>Complete genome sequence of the dehalorespiring bacterium Desulfitobacterium hafniense Y51 and comparison with Dehalococcoides ethenogenes 195.</title>
        <authorList>
            <person name="Nonaka H."/>
            <person name="Keresztes G."/>
            <person name="Shinoda Y."/>
            <person name="Ikenaga Y."/>
            <person name="Abe M."/>
            <person name="Naito K."/>
            <person name="Inatomi K."/>
            <person name="Furukawa K."/>
            <person name="Inui M."/>
            <person name="Yukawa H."/>
        </authorList>
    </citation>
    <scope>NUCLEOTIDE SEQUENCE [LARGE SCALE GENOMIC DNA]</scope>
    <source>
        <strain evidence="9 10">Y51</strain>
    </source>
</reference>
<dbReference type="InterPro" id="IPR006656">
    <property type="entry name" value="Mopterin_OxRdtase"/>
</dbReference>
<dbReference type="Gene3D" id="3.40.228.10">
    <property type="entry name" value="Dimethylsulfoxide Reductase, domain 2"/>
    <property type="match status" value="1"/>
</dbReference>